<dbReference type="PANTHER" id="PTHR33527">
    <property type="entry name" value="OS07G0274300 PROTEIN"/>
    <property type="match status" value="1"/>
</dbReference>
<evidence type="ECO:0000313" key="1">
    <source>
        <dbReference type="EMBL" id="KAG0525334.1"/>
    </source>
</evidence>
<evidence type="ECO:0000313" key="2">
    <source>
        <dbReference type="Proteomes" id="UP000807115"/>
    </source>
</evidence>
<reference evidence="1" key="2">
    <citation type="submission" date="2020-10" db="EMBL/GenBank/DDBJ databases">
        <authorList>
            <person name="Cooper E.A."/>
            <person name="Brenton Z.W."/>
            <person name="Flinn B.S."/>
            <person name="Jenkins J."/>
            <person name="Shu S."/>
            <person name="Flowers D."/>
            <person name="Luo F."/>
            <person name="Wang Y."/>
            <person name="Xia P."/>
            <person name="Barry K."/>
            <person name="Daum C."/>
            <person name="Lipzen A."/>
            <person name="Yoshinaga Y."/>
            <person name="Schmutz J."/>
            <person name="Saski C."/>
            <person name="Vermerris W."/>
            <person name="Kresovich S."/>
        </authorList>
    </citation>
    <scope>NUCLEOTIDE SEQUENCE</scope>
</reference>
<name>A0A921QNH8_SORBI</name>
<proteinExistence type="predicted"/>
<protein>
    <recommendedName>
        <fullName evidence="3">RRM domain-containing protein</fullName>
    </recommendedName>
</protein>
<reference evidence="1" key="1">
    <citation type="journal article" date="2019" name="BMC Genomics">
        <title>A new reference genome for Sorghum bicolor reveals high levels of sequence similarity between sweet and grain genotypes: implications for the genetics of sugar metabolism.</title>
        <authorList>
            <person name="Cooper E.A."/>
            <person name="Brenton Z.W."/>
            <person name="Flinn B.S."/>
            <person name="Jenkins J."/>
            <person name="Shu S."/>
            <person name="Flowers D."/>
            <person name="Luo F."/>
            <person name="Wang Y."/>
            <person name="Xia P."/>
            <person name="Barry K."/>
            <person name="Daum C."/>
            <person name="Lipzen A."/>
            <person name="Yoshinaga Y."/>
            <person name="Schmutz J."/>
            <person name="Saski C."/>
            <person name="Vermerris W."/>
            <person name="Kresovich S."/>
        </authorList>
    </citation>
    <scope>NUCLEOTIDE SEQUENCE</scope>
</reference>
<sequence>MKVGTCTPYYRLHVALSLGAGRHSSRDAIALLMWFHRKAGVDAVSHVRALVRTEAAAAQLVAEARAVLLHGADAESTTTLLSCACGEDENDDARNRVRRFFLASCGTADAPRRGVAEVLGGVGELVFDDRLHAILRRWYEDGTDGGGVLPRELAAPYCSRRCVGTAKVQEDGRSLFITFSKGFPLTRVEVEEFFTENWGSDCVAKVMMQKTPPGEPPTYGRIVFRRAATAAAVLAGRPLVKLMVNGRHLWARKYVPRTPPPQQH</sequence>
<dbReference type="PANTHER" id="PTHR33527:SF6">
    <property type="entry name" value="OS04G0373100 PROTEIN"/>
    <property type="match status" value="1"/>
</dbReference>
<dbReference type="EMBL" id="CM027685">
    <property type="protein sequence ID" value="KAG0525334.1"/>
    <property type="molecule type" value="Genomic_DNA"/>
</dbReference>
<organism evidence="1 2">
    <name type="scientific">Sorghum bicolor</name>
    <name type="common">Sorghum</name>
    <name type="synonym">Sorghum vulgare</name>
    <dbReference type="NCBI Taxonomy" id="4558"/>
    <lineage>
        <taxon>Eukaryota</taxon>
        <taxon>Viridiplantae</taxon>
        <taxon>Streptophyta</taxon>
        <taxon>Embryophyta</taxon>
        <taxon>Tracheophyta</taxon>
        <taxon>Spermatophyta</taxon>
        <taxon>Magnoliopsida</taxon>
        <taxon>Liliopsida</taxon>
        <taxon>Poales</taxon>
        <taxon>Poaceae</taxon>
        <taxon>PACMAD clade</taxon>
        <taxon>Panicoideae</taxon>
        <taxon>Andropogonodae</taxon>
        <taxon>Andropogoneae</taxon>
        <taxon>Sorghinae</taxon>
        <taxon>Sorghum</taxon>
    </lineage>
</organism>
<dbReference type="Gramene" id="EES11960">
    <property type="protein sequence ID" value="EES11960"/>
    <property type="gene ID" value="SORBI_3006G042800"/>
</dbReference>
<comment type="caution">
    <text evidence="1">The sequence shown here is derived from an EMBL/GenBank/DDBJ whole genome shotgun (WGS) entry which is preliminary data.</text>
</comment>
<gene>
    <name evidence="1" type="ORF">BDA96_06G047100</name>
</gene>
<dbReference type="Proteomes" id="UP000807115">
    <property type="component" value="Chromosome 6"/>
</dbReference>
<dbReference type="OMA" id="EYFTERW"/>
<dbReference type="AlphaFoldDB" id="A0A921QNH8"/>
<evidence type="ECO:0008006" key="3">
    <source>
        <dbReference type="Google" id="ProtNLM"/>
    </source>
</evidence>
<accession>A0A921QNH8</accession>